<protein>
    <recommendedName>
        <fullName evidence="3">Tandem-95 repeat protein</fullName>
    </recommendedName>
</protein>
<evidence type="ECO:0000313" key="1">
    <source>
        <dbReference type="EMBL" id="MFC3127674.1"/>
    </source>
</evidence>
<proteinExistence type="predicted"/>
<keyword evidence="2" id="KW-1185">Reference proteome</keyword>
<gene>
    <name evidence="1" type="ORF">ACFOD4_21635</name>
</gene>
<name>A0ABV7G833_9PROT</name>
<dbReference type="RefSeq" id="WP_379599789.1">
    <property type="nucleotide sequence ID" value="NZ_JBHRTN010000029.1"/>
</dbReference>
<comment type="caution">
    <text evidence="1">The sequence shown here is derived from an EMBL/GenBank/DDBJ whole genome shotgun (WGS) entry which is preliminary data.</text>
</comment>
<accession>A0ABV7G833</accession>
<dbReference type="Proteomes" id="UP001595593">
    <property type="component" value="Unassembled WGS sequence"/>
</dbReference>
<evidence type="ECO:0008006" key="3">
    <source>
        <dbReference type="Google" id="ProtNLM"/>
    </source>
</evidence>
<reference evidence="2" key="1">
    <citation type="journal article" date="2019" name="Int. J. Syst. Evol. Microbiol.">
        <title>The Global Catalogue of Microorganisms (GCM) 10K type strain sequencing project: providing services to taxonomists for standard genome sequencing and annotation.</title>
        <authorList>
            <consortium name="The Broad Institute Genomics Platform"/>
            <consortium name="The Broad Institute Genome Sequencing Center for Infectious Disease"/>
            <person name="Wu L."/>
            <person name="Ma J."/>
        </authorList>
    </citation>
    <scope>NUCLEOTIDE SEQUENCE [LARGE SCALE GENOMIC DNA]</scope>
    <source>
        <strain evidence="2">KCTC 52094</strain>
    </source>
</reference>
<organism evidence="1 2">
    <name type="scientific">Teichococcus globiformis</name>
    <dbReference type="NCBI Taxonomy" id="2307229"/>
    <lineage>
        <taxon>Bacteria</taxon>
        <taxon>Pseudomonadati</taxon>
        <taxon>Pseudomonadota</taxon>
        <taxon>Alphaproteobacteria</taxon>
        <taxon>Acetobacterales</taxon>
        <taxon>Roseomonadaceae</taxon>
        <taxon>Roseomonas</taxon>
    </lineage>
</organism>
<sequence length="1932" mass="197608">MLELRLEGVPDGAVLSAGTRGADGAWVLRPEDLAGLTLMPPENFAGELALVLRATAREASGDVAVSEAGFTVRVAPVADPVRFAVDPAEGLEDSWIPLRGSLALTDLDGSEHLDAVLLVQGVPAGAKLSHGRETAPGTWSVPLAAFQDGLLAVLPPANSDVDFRLTLSATNIDQGGGAESRRVTAIEVDVVVRAVADMPDVFVTDLHGREDTPIRLDRLGGALRDTDGSEKLTFLLGDVPSGATIHGGTRQPDGTWLITADKLSVATLIAPPNFSGSFTLTLTAVATESRDGAPSARNSASFSVGVDPVVDNGTITVSIRGYEDTAIPVKVAFSTPDKDGSERWAEWTTISGMPADAALSQGVLLSDGRWQVRTAELAAGRISLLPPKDSDVDIPLTFSTVLSDSGNGKTVSRTIVTRTTAVLVGVADMPVAGAADVSGLEDQPIPLHLHAALIDTDGSEHLVLTLAGLPAGAVLSAGTRQPDGTWRLQPDHLAGLTVTMPRDYSGSQTLTFTARAVERDGDAAVSVHRFTVQTEAVADTPGLRVANAIGYEDQPIALRISGWQTDLDGSETIVGFRIANLPEGAVLQAGGMILAREPDGSVLVPPAHIGTLTVKAPPHSDRDFVLSVSSISAEPNGSRAESPSQALAVEVRAVADAPVITGTGGRGHEDAAIALDLSATLPDNDGSETLSFMVSGVPDGFRLSAGVFRGNNSWSLTAAQAEGLMLIPRADFAGTLHLAVVAISQEADGGSQARSVAVLPVVIEAVVDRPLVGGLDGLSGDWGVMRGVEDQPIALRLDPGLTDADGSERVVGSVEIGGVPEGAVLRLADGSVVVADTDGLYRIAAPRMQGVTLTMPSDSDEAATLSIRMSIEDTGGVRREIGGTMVVDPEGVADTPLLVAGPAAGTGPAGSDPGDGWIGLAIQAGLTDVDGSESLWLWVRDVPEGFTLSAGTPAREGVWLVPAEAIPDLRIRPAPGFEGQVALRLEAMSVEREGNRAFTGATLHLEVAAATASPGTPGGHGGAAPDATLPLLSASAEPGLEDMPVVLQLAFNGIGGQRGMLGLRIKGVPDGAALSAGHRDPQSGDWVLGAGELDGLSLLPPKDFSGQFTLTLIGVATGADGSSSSVTRELGISLAPVADAALIAVNPPAAREDESIPLNLAIATQDADGSESVVSILLSGLPSAARLTGDGVERLADGSWRIDPARLDGIELVPPPHFSGVMRFTVAVVTREGVDGPQALTEKAIEIGVSPVADAPLVTAEDVQGHEDRPIALTLGGALVDHDGSETLSLVLRGMPEGTRLSAGVNNGDGSWTLRPDQLAGLTLMPPLNWSGRMQLTLVGYAMEAADGGHASSHTEFNVHVAGVADMPLVDAGEGSRGLEGGLLAVDLRAQLADRDGSEQLVVTVAGVPEGGSFTAGMRLADGRWSIPGEALGDLGFRPPAFYSGTLVLGFTVTAMEADGDVASRELSMVFTVAPVTDAPILTLGAASGAEDSAILLPVHAALADTDGSEQLLRLVIEGVPAGATLSAGTHQGGGRWIVPAASMEGLHLTPPPHFSGTIALSVTAYAAERATGLEASTMGQLTLEVVPVADAPLLSVTDAQGAEDHAIALSLGVALADTDGSEQIGSITLSGLPAGFTLSAGRALDSGAWALQAADLPGLMLHPAPDWNGEVRLTLHAEAVEAANGDSSGASRDFTLSVAAVNDGPVVTLTPYHRTAMVGDQDMAAWQMVQVADVDSTRLSGARITLSGAHSGDMLAFEGFALHVESGRLFLGDTGIELRAEPGGTSLTLFGEAPIATYQAVLQSLVLETESATGLLAGTRSVSVVLRDDAGAESLRQSATLTVTEPPPAPLDEFSIGGGDPGVGMGWLELVAGDGGLVPPAMPDSWTEAEPSGAAAPGVLPDPLDEHVVIAGQAQAGDSGIDPLALEQRWS</sequence>
<evidence type="ECO:0000313" key="2">
    <source>
        <dbReference type="Proteomes" id="UP001595593"/>
    </source>
</evidence>
<dbReference type="EMBL" id="JBHRTN010000029">
    <property type="protein sequence ID" value="MFC3127674.1"/>
    <property type="molecule type" value="Genomic_DNA"/>
</dbReference>